<comment type="caution">
    <text evidence="1">The sequence shown here is derived from an EMBL/GenBank/DDBJ whole genome shotgun (WGS) entry which is preliminary data.</text>
</comment>
<gene>
    <name evidence="1" type="ORF">DERYTH_LOCUS1935</name>
</gene>
<dbReference type="OrthoDB" id="10620164at2759"/>
<proteinExistence type="predicted"/>
<dbReference type="Proteomes" id="UP000789405">
    <property type="component" value="Unassembled WGS sequence"/>
</dbReference>
<evidence type="ECO:0000313" key="2">
    <source>
        <dbReference type="Proteomes" id="UP000789405"/>
    </source>
</evidence>
<accession>A0A9N8W8Q4</accession>
<sequence length="130" mass="14517">MKTRNSKPFATVANNKEVDYSSVDNLQVKLNATNKRDDNEVDSISELSQSSIIIPSQQLSPDLRLRNESPTLRSKISFQVMTPLRQLSPALESRFAPSKCSSPALGSRINIQNDFTSFYQNSINLMIAPL</sequence>
<dbReference type="AlphaFoldDB" id="A0A9N8W8Q4"/>
<keyword evidence="2" id="KW-1185">Reference proteome</keyword>
<dbReference type="EMBL" id="CAJVPY010000578">
    <property type="protein sequence ID" value="CAG8481226.1"/>
    <property type="molecule type" value="Genomic_DNA"/>
</dbReference>
<organism evidence="1 2">
    <name type="scientific">Dentiscutata erythropus</name>
    <dbReference type="NCBI Taxonomy" id="1348616"/>
    <lineage>
        <taxon>Eukaryota</taxon>
        <taxon>Fungi</taxon>
        <taxon>Fungi incertae sedis</taxon>
        <taxon>Mucoromycota</taxon>
        <taxon>Glomeromycotina</taxon>
        <taxon>Glomeromycetes</taxon>
        <taxon>Diversisporales</taxon>
        <taxon>Gigasporaceae</taxon>
        <taxon>Dentiscutata</taxon>
    </lineage>
</organism>
<evidence type="ECO:0000313" key="1">
    <source>
        <dbReference type="EMBL" id="CAG8481226.1"/>
    </source>
</evidence>
<protein>
    <submittedName>
        <fullName evidence="1">19177_t:CDS:1</fullName>
    </submittedName>
</protein>
<name>A0A9N8W8Q4_9GLOM</name>
<reference evidence="1" key="1">
    <citation type="submission" date="2021-06" db="EMBL/GenBank/DDBJ databases">
        <authorList>
            <person name="Kallberg Y."/>
            <person name="Tangrot J."/>
            <person name="Rosling A."/>
        </authorList>
    </citation>
    <scope>NUCLEOTIDE SEQUENCE</scope>
    <source>
        <strain evidence="1">MA453B</strain>
    </source>
</reference>